<dbReference type="InterPro" id="IPR001509">
    <property type="entry name" value="Epimerase_deHydtase"/>
</dbReference>
<dbReference type="Pfam" id="PF01370">
    <property type="entry name" value="Epimerase"/>
    <property type="match status" value="1"/>
</dbReference>
<dbReference type="EMBL" id="MIYU01000019">
    <property type="protein sequence ID" value="OIR14387.1"/>
    <property type="molecule type" value="Genomic_DNA"/>
</dbReference>
<reference evidence="3 4" key="1">
    <citation type="submission" date="2016-08" db="EMBL/GenBank/DDBJ databases">
        <title>New Insights into Marine Group III Euryarchaeota, from dark to light.</title>
        <authorList>
            <person name="Haro-Moreno J.M."/>
            <person name="Rodriguez-Valera F."/>
            <person name="Lopez-Garcia P."/>
            <person name="Moreira D."/>
            <person name="Martin-Cuadrado A.B."/>
        </authorList>
    </citation>
    <scope>NUCLEOTIDE SEQUENCE [LARGE SCALE GENOMIC DNA]</scope>
    <source>
        <strain evidence="3">CG-Bathy1</strain>
    </source>
</reference>
<dbReference type="Gene3D" id="3.90.25.10">
    <property type="entry name" value="UDP-galactose 4-epimerase, domain 1"/>
    <property type="match status" value="2"/>
</dbReference>
<dbReference type="Proteomes" id="UP000183815">
    <property type="component" value="Unassembled WGS sequence"/>
</dbReference>
<dbReference type="SUPFAM" id="SSF51735">
    <property type="entry name" value="NAD(P)-binding Rossmann-fold domains"/>
    <property type="match status" value="1"/>
</dbReference>
<feature type="domain" description="NAD-dependent epimerase/dehydratase" evidence="2">
    <location>
        <begin position="3"/>
        <end position="224"/>
    </location>
</feature>
<comment type="similarity">
    <text evidence="1">Belongs to the NAD(P)-dependent epimerase/dehydratase family.</text>
</comment>
<evidence type="ECO:0000313" key="3">
    <source>
        <dbReference type="EMBL" id="OIR14387.1"/>
    </source>
</evidence>
<evidence type="ECO:0000259" key="2">
    <source>
        <dbReference type="Pfam" id="PF01370"/>
    </source>
</evidence>
<organism evidence="3 4">
    <name type="scientific">Marine Group III euryarchaeote CG-Bathy1</name>
    <dbReference type="NCBI Taxonomy" id="1889001"/>
    <lineage>
        <taxon>Archaea</taxon>
        <taxon>Methanobacteriati</taxon>
        <taxon>Thermoplasmatota</taxon>
        <taxon>Thermoplasmata</taxon>
        <taxon>Candidatus Thermoprofundales</taxon>
    </lineage>
</organism>
<dbReference type="PANTHER" id="PTHR43725">
    <property type="entry name" value="UDP-GLUCOSE 4-EPIMERASE"/>
    <property type="match status" value="1"/>
</dbReference>
<name>A0A1J5T2K4_9ARCH</name>
<evidence type="ECO:0000256" key="1">
    <source>
        <dbReference type="ARBA" id="ARBA00007637"/>
    </source>
</evidence>
<evidence type="ECO:0000313" key="4">
    <source>
        <dbReference type="Proteomes" id="UP000183815"/>
    </source>
</evidence>
<gene>
    <name evidence="3" type="ORF">BEU04_02865</name>
</gene>
<protein>
    <recommendedName>
        <fullName evidence="2">NAD-dependent epimerase/dehydratase domain-containing protein</fullName>
    </recommendedName>
</protein>
<proteinExistence type="inferred from homology"/>
<dbReference type="AlphaFoldDB" id="A0A1J5T2K4"/>
<comment type="caution">
    <text evidence="3">The sequence shown here is derived from an EMBL/GenBank/DDBJ whole genome shotgun (WGS) entry which is preliminary data.</text>
</comment>
<accession>A0A1J5T2K4</accession>
<dbReference type="Gene3D" id="3.40.50.720">
    <property type="entry name" value="NAD(P)-binding Rossmann-like Domain"/>
    <property type="match status" value="1"/>
</dbReference>
<dbReference type="InterPro" id="IPR036291">
    <property type="entry name" value="NAD(P)-bd_dom_sf"/>
</dbReference>
<sequence length="315" mass="34390">MKVVVTGGAGFIGSHLVDALVKRGDSVTVLDNFCSGEREFLEQSSENIEIHEVDLLNDDFSAQLEGVELVFHAAANPEVRIGETQPEIMFEQNVKVTEKVLESMRCAGVSNISFTSTSTVYGEATIIPTPETYGPLNPISEYGKSKLEAERLIEEYCAKFGFRAVSLRFANCVGARSNHGVTFDFVNKLRDNDKELTILGDGSQSKSYFHVEDCVSSMLAVLPTDICSEGEFCAFNVGSEDAIDVVAVADTVCNAMKLEGVGYEFTGGVDGGRGWKGDVKTMLLSVELLKSKGWKPKFDSQEAVHSTAMWLAERY</sequence>
<dbReference type="PANTHER" id="PTHR43725:SF53">
    <property type="entry name" value="UDP-ARABINOSE 4-EPIMERASE 1"/>
    <property type="match status" value="1"/>
</dbReference>